<name>A0A0W8E9M9_9ZZZZ</name>
<dbReference type="AlphaFoldDB" id="A0A0W8E9M9"/>
<keyword evidence="1" id="KW-1133">Transmembrane helix</keyword>
<protein>
    <recommendedName>
        <fullName evidence="3">PrgI family protein</fullName>
    </recommendedName>
</protein>
<dbReference type="EMBL" id="LNQE01001822">
    <property type="protein sequence ID" value="KUG05262.1"/>
    <property type="molecule type" value="Genomic_DNA"/>
</dbReference>
<sequence length="112" mass="12594">MKFYPVPFSTKEEDKLIFNLSTKQTLIIGASAILALIAAGIMAAILQTQMLFCLPIGIPVVFIGAILALKKLNISGCELTAGDFIFLKYKYSQRNRHYIAERKGEGEKEWYF</sequence>
<accession>A0A0W8E9M9</accession>
<feature type="transmembrane region" description="Helical" evidence="1">
    <location>
        <begin position="25"/>
        <end position="43"/>
    </location>
</feature>
<evidence type="ECO:0000313" key="2">
    <source>
        <dbReference type="EMBL" id="KUG05262.1"/>
    </source>
</evidence>
<feature type="transmembrane region" description="Helical" evidence="1">
    <location>
        <begin position="49"/>
        <end position="69"/>
    </location>
</feature>
<proteinExistence type="predicted"/>
<dbReference type="Pfam" id="PF12666">
    <property type="entry name" value="PrgI"/>
    <property type="match status" value="1"/>
</dbReference>
<evidence type="ECO:0008006" key="3">
    <source>
        <dbReference type="Google" id="ProtNLM"/>
    </source>
</evidence>
<evidence type="ECO:0000256" key="1">
    <source>
        <dbReference type="SAM" id="Phobius"/>
    </source>
</evidence>
<keyword evidence="1" id="KW-0812">Transmembrane</keyword>
<reference evidence="2" key="1">
    <citation type="journal article" date="2015" name="Proc. Natl. Acad. Sci. U.S.A.">
        <title>Networks of energetic and metabolic interactions define dynamics in microbial communities.</title>
        <authorList>
            <person name="Embree M."/>
            <person name="Liu J.K."/>
            <person name="Al-Bassam M.M."/>
            <person name="Zengler K."/>
        </authorList>
    </citation>
    <scope>NUCLEOTIDE SEQUENCE</scope>
</reference>
<organism evidence="2">
    <name type="scientific">hydrocarbon metagenome</name>
    <dbReference type="NCBI Taxonomy" id="938273"/>
    <lineage>
        <taxon>unclassified sequences</taxon>
        <taxon>metagenomes</taxon>
        <taxon>ecological metagenomes</taxon>
    </lineage>
</organism>
<keyword evidence="1" id="KW-0472">Membrane</keyword>
<comment type="caution">
    <text evidence="2">The sequence shown here is derived from an EMBL/GenBank/DDBJ whole genome shotgun (WGS) entry which is preliminary data.</text>
</comment>
<gene>
    <name evidence="2" type="ORF">ASZ90_017335</name>
</gene>
<dbReference type="InterPro" id="IPR024414">
    <property type="entry name" value="Uncharacterised_PrgI"/>
</dbReference>